<reference evidence="7" key="1">
    <citation type="submission" date="2021-05" db="EMBL/GenBank/DDBJ databases">
        <authorList>
            <person name="Tanabe Y."/>
        </authorList>
    </citation>
    <scope>NUCLEOTIDE SEQUENCE</scope>
    <source>
        <strain evidence="7">BOTRYCO-1</strain>
    </source>
</reference>
<dbReference type="Pfam" id="PF13167">
    <property type="entry name" value="GTP-bdg_N"/>
    <property type="match status" value="1"/>
</dbReference>
<dbReference type="InterPro" id="IPR006073">
    <property type="entry name" value="GTP-bd"/>
</dbReference>
<protein>
    <recommendedName>
        <fullName evidence="5">GTPase HflX</fullName>
    </recommendedName>
    <alternativeName>
        <fullName evidence="5">GTP-binding protein HflX</fullName>
    </alternativeName>
</protein>
<dbReference type="InterPro" id="IPR042108">
    <property type="entry name" value="GTPase_HflX_N_sf"/>
</dbReference>
<comment type="caution">
    <text evidence="7">The sequence shown here is derived from an EMBL/GenBank/DDBJ whole genome shotgun (WGS) entry which is preliminary data.</text>
</comment>
<dbReference type="CDD" id="cd01878">
    <property type="entry name" value="HflX"/>
    <property type="match status" value="1"/>
</dbReference>
<dbReference type="InterPro" id="IPR027417">
    <property type="entry name" value="P-loop_NTPase"/>
</dbReference>
<keyword evidence="5" id="KW-0963">Cytoplasm</keyword>
<gene>
    <name evidence="5 7" type="primary">hflX</name>
    <name evidence="7" type="ORF">PsB1_0120</name>
</gene>
<comment type="subcellular location">
    <subcellularLocation>
        <location evidence="5">Cytoplasm</location>
    </subcellularLocation>
    <text evidence="5">May associate with membranes.</text>
</comment>
<dbReference type="Pfam" id="PF16360">
    <property type="entry name" value="GTP-bdg_M"/>
    <property type="match status" value="1"/>
</dbReference>
<keyword evidence="4 5" id="KW-0342">GTP-binding</keyword>
<dbReference type="PANTHER" id="PTHR10229">
    <property type="entry name" value="GTP-BINDING PROTEIN HFLX"/>
    <property type="match status" value="1"/>
</dbReference>
<dbReference type="PIRSF" id="PIRSF006809">
    <property type="entry name" value="GTP-binding_hflX_prd"/>
    <property type="match status" value="1"/>
</dbReference>
<dbReference type="InterPro" id="IPR030394">
    <property type="entry name" value="G_HFLX_dom"/>
</dbReference>
<dbReference type="SUPFAM" id="SSF52540">
    <property type="entry name" value="P-loop containing nucleoside triphosphate hydrolases"/>
    <property type="match status" value="1"/>
</dbReference>
<dbReference type="InterPro" id="IPR045498">
    <property type="entry name" value="HflX_C"/>
</dbReference>
<dbReference type="Gene3D" id="3.40.50.300">
    <property type="entry name" value="P-loop containing nucleotide triphosphate hydrolases"/>
    <property type="match status" value="1"/>
</dbReference>
<dbReference type="PRINTS" id="PR00326">
    <property type="entry name" value="GTP1OBG"/>
</dbReference>
<sequence>MIDQQDQVQRAILIHTMRYEGLDYRDPDLRLIEAQGLAEALDLIVVDSHHEPVRKIRPGAYFGIGKIEELKALAESLNADVLILDDQLSPIQQRNLEKALQIKVIDRTGLILEIFARRARTREGVLQVELARLSYEKSRLVKTWTHLERQRGGTGKTGGPGERQIELDRRMIADKILKLKKELEDVKRTRALQRASRKRVPYPVIALVGYTNAGKSTLFNLTASADVLAKDMPFATLDTTLRAVRTPSGRDVILSDTVGFITDLPTELVAAFRATLEEVAQADLLVHVRDISHAESDNQKRDVELVLDRIVKDMPVRPPLIEVWNKVDTLDDQARTYVRGRAAASGRDGTTQSVCVSALTGEGVKELFDLIDHELALDAKPLNVMIGPDQGAARAWLFRKGAVRHEITDEDGAIHLQVRLNEHDAARFVAQWPQALDSQALPKTYVSTSMKQKSIGNCDTEI</sequence>
<dbReference type="RefSeq" id="WP_284358433.1">
    <property type="nucleotide sequence ID" value="NZ_BPFZ01000001.1"/>
</dbReference>
<dbReference type="InterPro" id="IPR016496">
    <property type="entry name" value="GTPase_HflX"/>
</dbReference>
<dbReference type="PANTHER" id="PTHR10229:SF0">
    <property type="entry name" value="GTP-BINDING PROTEIN 6-RELATED"/>
    <property type="match status" value="1"/>
</dbReference>
<dbReference type="Pfam" id="PF19275">
    <property type="entry name" value="HflX_C"/>
    <property type="match status" value="1"/>
</dbReference>
<keyword evidence="1" id="KW-0479">Metal-binding</keyword>
<dbReference type="Pfam" id="PF01926">
    <property type="entry name" value="MMR_HSR1"/>
    <property type="match status" value="1"/>
</dbReference>
<evidence type="ECO:0000256" key="2">
    <source>
        <dbReference type="ARBA" id="ARBA00022741"/>
    </source>
</evidence>
<evidence type="ECO:0000256" key="3">
    <source>
        <dbReference type="ARBA" id="ARBA00022842"/>
    </source>
</evidence>
<dbReference type="NCBIfam" id="TIGR03156">
    <property type="entry name" value="GTP_HflX"/>
    <property type="match status" value="1"/>
</dbReference>
<evidence type="ECO:0000256" key="1">
    <source>
        <dbReference type="ARBA" id="ARBA00022723"/>
    </source>
</evidence>
<evidence type="ECO:0000313" key="8">
    <source>
        <dbReference type="Proteomes" id="UP001161064"/>
    </source>
</evidence>
<dbReference type="PROSITE" id="PS51705">
    <property type="entry name" value="G_HFLX"/>
    <property type="match status" value="1"/>
</dbReference>
<comment type="function">
    <text evidence="5">GTPase that associates with the 50S ribosomal subunit and may have a role during protein synthesis or ribosome biogenesis.</text>
</comment>
<dbReference type="HAMAP" id="MF_00900">
    <property type="entry name" value="GTPase_HflX"/>
    <property type="match status" value="1"/>
</dbReference>
<keyword evidence="3" id="KW-0460">Magnesium</keyword>
<accession>A0ABQ4PSI7</accession>
<comment type="subunit">
    <text evidence="5">Monomer. Associates with the 50S ribosomal subunit.</text>
</comment>
<dbReference type="Gene3D" id="6.10.250.2860">
    <property type="match status" value="1"/>
</dbReference>
<name>A0ABQ4PSI7_9PROT</name>
<proteinExistence type="inferred from homology"/>
<evidence type="ECO:0000256" key="4">
    <source>
        <dbReference type="ARBA" id="ARBA00023134"/>
    </source>
</evidence>
<organism evidence="7 8">
    <name type="scientific">Candidatus Phycosocius spiralis</name>
    <dbReference type="NCBI Taxonomy" id="2815099"/>
    <lineage>
        <taxon>Bacteria</taxon>
        <taxon>Pseudomonadati</taxon>
        <taxon>Pseudomonadota</taxon>
        <taxon>Alphaproteobacteria</taxon>
        <taxon>Caulobacterales</taxon>
        <taxon>Caulobacterales incertae sedis</taxon>
        <taxon>Candidatus Phycosocius</taxon>
    </lineage>
</organism>
<dbReference type="InterPro" id="IPR032305">
    <property type="entry name" value="GTP-bd_M"/>
</dbReference>
<dbReference type="EMBL" id="BPFZ01000001">
    <property type="protein sequence ID" value="GIU65966.1"/>
    <property type="molecule type" value="Genomic_DNA"/>
</dbReference>
<evidence type="ECO:0000259" key="6">
    <source>
        <dbReference type="PROSITE" id="PS51705"/>
    </source>
</evidence>
<keyword evidence="2 5" id="KW-0547">Nucleotide-binding</keyword>
<dbReference type="InterPro" id="IPR025121">
    <property type="entry name" value="GTPase_HflX_N"/>
</dbReference>
<keyword evidence="8" id="KW-1185">Reference proteome</keyword>
<dbReference type="Proteomes" id="UP001161064">
    <property type="component" value="Unassembled WGS sequence"/>
</dbReference>
<evidence type="ECO:0000313" key="7">
    <source>
        <dbReference type="EMBL" id="GIU65966.1"/>
    </source>
</evidence>
<comment type="similarity">
    <text evidence="5">Belongs to the TRAFAC class OBG-HflX-like GTPase superfamily. HflX GTPase family.</text>
</comment>
<reference evidence="7" key="2">
    <citation type="journal article" date="2023" name="ISME Commun">
        <title>Characterization of a bloom-associated alphaproteobacterial lineage, 'Candidatus Phycosocius': insights into freshwater algal-bacterial interactions.</title>
        <authorList>
            <person name="Tanabe Y."/>
            <person name="Yamaguchi H."/>
            <person name="Yoshida M."/>
            <person name="Kai A."/>
            <person name="Okazaki Y."/>
        </authorList>
    </citation>
    <scope>NUCLEOTIDE SEQUENCE</scope>
    <source>
        <strain evidence="7">BOTRYCO-1</strain>
    </source>
</reference>
<dbReference type="Gene3D" id="3.40.50.11060">
    <property type="entry name" value="GTPase HflX, N-terminal domain"/>
    <property type="match status" value="1"/>
</dbReference>
<feature type="domain" description="Hflx-type G" evidence="6">
    <location>
        <begin position="203"/>
        <end position="379"/>
    </location>
</feature>
<evidence type="ECO:0000256" key="5">
    <source>
        <dbReference type="HAMAP-Rule" id="MF_00900"/>
    </source>
</evidence>